<dbReference type="InterPro" id="IPR036259">
    <property type="entry name" value="MFS_trans_sf"/>
</dbReference>
<dbReference type="OrthoDB" id="4139357at2759"/>
<evidence type="ECO:0000313" key="9">
    <source>
        <dbReference type="EMBL" id="CCG84278.1"/>
    </source>
</evidence>
<dbReference type="CDD" id="cd17316">
    <property type="entry name" value="MFS_SV2_like"/>
    <property type="match status" value="1"/>
</dbReference>
<feature type="transmembrane region" description="Helical" evidence="7">
    <location>
        <begin position="454"/>
        <end position="473"/>
    </location>
</feature>
<feature type="transmembrane region" description="Helical" evidence="7">
    <location>
        <begin position="156"/>
        <end position="177"/>
    </location>
</feature>
<dbReference type="GO" id="GO:0016020">
    <property type="term" value="C:membrane"/>
    <property type="evidence" value="ECO:0007669"/>
    <property type="project" value="UniProtKB-SubCell"/>
</dbReference>
<reference evidence="9 10" key="1">
    <citation type="journal article" date="2013" name="MBio">
        <title>Genome sequencing of the plant pathogen Taphrina deformans, the causal agent of peach leaf curl.</title>
        <authorList>
            <person name="Cisse O.H."/>
            <person name="Almeida J.M.G.C.F."/>
            <person name="Fonseca A."/>
            <person name="Kumar A.A."/>
            <person name="Salojaervi J."/>
            <person name="Overmyer K."/>
            <person name="Hauser P.M."/>
            <person name="Pagni M."/>
        </authorList>
    </citation>
    <scope>NUCLEOTIDE SEQUENCE [LARGE SCALE GENOMIC DNA]</scope>
    <source>
        <strain evidence="10">PYCC 5710 / ATCC 11124 / CBS 356.35 / IMI 108563 / JCM 9778 / NBRC 8474</strain>
    </source>
</reference>
<name>R4XF54_TAPDE</name>
<evidence type="ECO:0000256" key="6">
    <source>
        <dbReference type="SAM" id="MobiDB-lite"/>
    </source>
</evidence>
<keyword evidence="4 7" id="KW-1133">Transmembrane helix</keyword>
<proteinExistence type="predicted"/>
<evidence type="ECO:0000313" key="10">
    <source>
        <dbReference type="Proteomes" id="UP000013776"/>
    </source>
</evidence>
<dbReference type="PANTHER" id="PTHR23511">
    <property type="entry name" value="SYNAPTIC VESICLE GLYCOPROTEIN 2"/>
    <property type="match status" value="1"/>
</dbReference>
<dbReference type="SUPFAM" id="SSF103473">
    <property type="entry name" value="MFS general substrate transporter"/>
    <property type="match status" value="1"/>
</dbReference>
<evidence type="ECO:0000256" key="2">
    <source>
        <dbReference type="ARBA" id="ARBA00022448"/>
    </source>
</evidence>
<dbReference type="EMBL" id="CAHR02000218">
    <property type="protein sequence ID" value="CCG84278.1"/>
    <property type="molecule type" value="Genomic_DNA"/>
</dbReference>
<feature type="transmembrane region" description="Helical" evidence="7">
    <location>
        <begin position="479"/>
        <end position="499"/>
    </location>
</feature>
<organism evidence="9 10">
    <name type="scientific">Taphrina deformans (strain PYCC 5710 / ATCC 11124 / CBS 356.35 / IMI 108563 / JCM 9778 / NBRC 8474)</name>
    <name type="common">Peach leaf curl fungus</name>
    <name type="synonym">Lalaria deformans</name>
    <dbReference type="NCBI Taxonomy" id="1097556"/>
    <lineage>
        <taxon>Eukaryota</taxon>
        <taxon>Fungi</taxon>
        <taxon>Dikarya</taxon>
        <taxon>Ascomycota</taxon>
        <taxon>Taphrinomycotina</taxon>
        <taxon>Taphrinomycetes</taxon>
        <taxon>Taphrinales</taxon>
        <taxon>Taphrinaceae</taxon>
        <taxon>Taphrina</taxon>
    </lineage>
</organism>
<feature type="region of interest" description="Disordered" evidence="6">
    <location>
        <begin position="1"/>
        <end position="60"/>
    </location>
</feature>
<keyword evidence="3 7" id="KW-0812">Transmembrane</keyword>
<sequence>MVADYEHPVTDRPTEALLVQHSRPSLSAARKSVSFSEERRSRDYSKRKRTKHGRQTLGLDPTDIESEALLGRASEDTEGDSDAQSSDTIDTGPKSAYERKIDLVTQEIDNLGFGRYQWGLFIVCGSGWLLDLLWAHAFGLAMPAIQHELGISERQYGYLSTGFSLGMTLGALTWGILLDTLGRRAAFNYTVAISSVFGICTGFVNSYALLVFLASGVGFGVGGNIPVDTTIFLEFIPQKDRAMLVVMSIFQPIGSILSTLIAWALIPRFSCPPKLPSCRTILRPEETTCCSRQLNYGWRYMFFTISAITLFIFGIRFIAFTMLESPAFLLSHGRDEEAVEVLHTIAKRNETVTRLTIEHITAQNERDATPSSSANGPPDRGFIALMQSKLTKFDIGHLTLLFKNTTTTRLTILTWLIYSADFWGFTLAGVFLPKILLQKGAIQHVAVTETYKQYIYIAMAGIPGALLSMLIIQKGIGRRITMIASSAMMAASLFLFATVSSKTGNLLFNCLEYFSQTIFNAILYAWTPEVFEPGVRGSATGIASFWGRSVSIIAPLLGSMIFASSGGGNKVLFAAGGGTLVATLCLVLLP</sequence>
<dbReference type="eggNOG" id="KOG0253">
    <property type="taxonomic scope" value="Eukaryota"/>
</dbReference>
<evidence type="ECO:0000256" key="1">
    <source>
        <dbReference type="ARBA" id="ARBA00004141"/>
    </source>
</evidence>
<keyword evidence="2" id="KW-0813">Transport</keyword>
<evidence type="ECO:0000256" key="7">
    <source>
        <dbReference type="SAM" id="Phobius"/>
    </source>
</evidence>
<feature type="transmembrane region" description="Helical" evidence="7">
    <location>
        <begin position="300"/>
        <end position="323"/>
    </location>
</feature>
<feature type="transmembrane region" description="Helical" evidence="7">
    <location>
        <begin position="118"/>
        <end position="136"/>
    </location>
</feature>
<feature type="region of interest" description="Disordered" evidence="6">
    <location>
        <begin position="73"/>
        <end position="93"/>
    </location>
</feature>
<comment type="subcellular location">
    <subcellularLocation>
        <location evidence="1">Membrane</location>
        <topology evidence="1">Multi-pass membrane protein</topology>
    </subcellularLocation>
</comment>
<protein>
    <recommendedName>
        <fullName evidence="8">Major facilitator superfamily (MFS) profile domain-containing protein</fullName>
    </recommendedName>
</protein>
<feature type="transmembrane region" description="Helical" evidence="7">
    <location>
        <begin position="546"/>
        <end position="564"/>
    </location>
</feature>
<comment type="caution">
    <text evidence="9">The sequence shown here is derived from an EMBL/GenBank/DDBJ whole genome shotgun (WGS) entry which is preliminary data.</text>
</comment>
<dbReference type="AlphaFoldDB" id="R4XF54"/>
<evidence type="ECO:0000256" key="3">
    <source>
        <dbReference type="ARBA" id="ARBA00022692"/>
    </source>
</evidence>
<dbReference type="Proteomes" id="UP000013776">
    <property type="component" value="Unassembled WGS sequence"/>
</dbReference>
<feature type="compositionally biased region" description="Basic and acidic residues" evidence="6">
    <location>
        <begin position="1"/>
        <end position="14"/>
    </location>
</feature>
<feature type="compositionally biased region" description="Basic residues" evidence="6">
    <location>
        <begin position="45"/>
        <end position="54"/>
    </location>
</feature>
<feature type="domain" description="Major facilitator superfamily (MFS) profile" evidence="8">
    <location>
        <begin position="120"/>
        <end position="590"/>
    </location>
</feature>
<dbReference type="GO" id="GO:0022857">
    <property type="term" value="F:transmembrane transporter activity"/>
    <property type="evidence" value="ECO:0007669"/>
    <property type="project" value="InterPro"/>
</dbReference>
<dbReference type="STRING" id="1097556.R4XF54"/>
<feature type="transmembrane region" description="Helical" evidence="7">
    <location>
        <begin position="506"/>
        <end position="526"/>
    </location>
</feature>
<gene>
    <name evidence="9" type="ORF">TAPDE_004716</name>
</gene>
<evidence type="ECO:0000259" key="8">
    <source>
        <dbReference type="PROSITE" id="PS50850"/>
    </source>
</evidence>
<dbReference type="PROSITE" id="PS50850">
    <property type="entry name" value="MFS"/>
    <property type="match status" value="1"/>
</dbReference>
<dbReference type="InterPro" id="IPR020846">
    <property type="entry name" value="MFS_dom"/>
</dbReference>
<feature type="transmembrane region" description="Helical" evidence="7">
    <location>
        <begin position="571"/>
        <end position="589"/>
    </location>
</feature>
<dbReference type="Gene3D" id="1.20.1250.20">
    <property type="entry name" value="MFS general substrate transporter like domains"/>
    <property type="match status" value="1"/>
</dbReference>
<dbReference type="InterPro" id="IPR011701">
    <property type="entry name" value="MFS"/>
</dbReference>
<keyword evidence="5 7" id="KW-0472">Membrane</keyword>
<evidence type="ECO:0000256" key="4">
    <source>
        <dbReference type="ARBA" id="ARBA00022989"/>
    </source>
</evidence>
<accession>R4XF54</accession>
<evidence type="ECO:0000256" key="5">
    <source>
        <dbReference type="ARBA" id="ARBA00023136"/>
    </source>
</evidence>
<dbReference type="PANTHER" id="PTHR23511:SF3">
    <property type="entry name" value="MAJOR FACILITATOR SUPERFAMILY (MFS) PROFILE DOMAIN-CONTAINING PROTEIN"/>
    <property type="match status" value="1"/>
</dbReference>
<dbReference type="VEuPathDB" id="FungiDB:TAPDE_004716"/>
<dbReference type="Pfam" id="PF07690">
    <property type="entry name" value="MFS_1"/>
    <property type="match status" value="1"/>
</dbReference>
<feature type="transmembrane region" description="Helical" evidence="7">
    <location>
        <begin position="189"/>
        <end position="222"/>
    </location>
</feature>
<feature type="transmembrane region" description="Helical" evidence="7">
    <location>
        <begin position="242"/>
        <end position="266"/>
    </location>
</feature>
<keyword evidence="10" id="KW-1185">Reference proteome</keyword>
<feature type="transmembrane region" description="Helical" evidence="7">
    <location>
        <begin position="412"/>
        <end position="433"/>
    </location>
</feature>